<feature type="non-terminal residue" evidence="1">
    <location>
        <position position="1"/>
    </location>
</feature>
<protein>
    <recommendedName>
        <fullName evidence="3">Retrotransposon gag domain-containing protein</fullName>
    </recommendedName>
</protein>
<dbReference type="AlphaFoldDB" id="A0AAD7H5A8"/>
<gene>
    <name evidence="1" type="ORF">B0H16DRAFT_1234961</name>
</gene>
<dbReference type="Proteomes" id="UP001215598">
    <property type="component" value="Unassembled WGS sequence"/>
</dbReference>
<sequence length="105" mass="11895">LPSRIRAPKLDTPPKFTGTDDHLAYIRWVETLVGWMRTMLYGGSDPDTDSFRVSILKNLLDGVALQWYLDFVESANPPVEFAGVLCGLYHRFITTATAHHALRDF</sequence>
<proteinExistence type="predicted"/>
<keyword evidence="2" id="KW-1185">Reference proteome</keyword>
<evidence type="ECO:0000313" key="2">
    <source>
        <dbReference type="Proteomes" id="UP001215598"/>
    </source>
</evidence>
<reference evidence="1" key="1">
    <citation type="submission" date="2023-03" db="EMBL/GenBank/DDBJ databases">
        <title>Massive genome expansion in bonnet fungi (Mycena s.s.) driven by repeated elements and novel gene families across ecological guilds.</title>
        <authorList>
            <consortium name="Lawrence Berkeley National Laboratory"/>
            <person name="Harder C.B."/>
            <person name="Miyauchi S."/>
            <person name="Viragh M."/>
            <person name="Kuo A."/>
            <person name="Thoen E."/>
            <person name="Andreopoulos B."/>
            <person name="Lu D."/>
            <person name="Skrede I."/>
            <person name="Drula E."/>
            <person name="Henrissat B."/>
            <person name="Morin E."/>
            <person name="Kohler A."/>
            <person name="Barry K."/>
            <person name="LaButti K."/>
            <person name="Morin E."/>
            <person name="Salamov A."/>
            <person name="Lipzen A."/>
            <person name="Mereny Z."/>
            <person name="Hegedus B."/>
            <person name="Baldrian P."/>
            <person name="Stursova M."/>
            <person name="Weitz H."/>
            <person name="Taylor A."/>
            <person name="Grigoriev I.V."/>
            <person name="Nagy L.G."/>
            <person name="Martin F."/>
            <person name="Kauserud H."/>
        </authorList>
    </citation>
    <scope>NUCLEOTIDE SEQUENCE</scope>
    <source>
        <strain evidence="1">CBHHK182m</strain>
    </source>
</reference>
<dbReference type="EMBL" id="JARKIB010000369">
    <property type="protein sequence ID" value="KAJ7712314.1"/>
    <property type="molecule type" value="Genomic_DNA"/>
</dbReference>
<comment type="caution">
    <text evidence="1">The sequence shown here is derived from an EMBL/GenBank/DDBJ whole genome shotgun (WGS) entry which is preliminary data.</text>
</comment>
<feature type="non-terminal residue" evidence="1">
    <location>
        <position position="105"/>
    </location>
</feature>
<organism evidence="1 2">
    <name type="scientific">Mycena metata</name>
    <dbReference type="NCBI Taxonomy" id="1033252"/>
    <lineage>
        <taxon>Eukaryota</taxon>
        <taxon>Fungi</taxon>
        <taxon>Dikarya</taxon>
        <taxon>Basidiomycota</taxon>
        <taxon>Agaricomycotina</taxon>
        <taxon>Agaricomycetes</taxon>
        <taxon>Agaricomycetidae</taxon>
        <taxon>Agaricales</taxon>
        <taxon>Marasmiineae</taxon>
        <taxon>Mycenaceae</taxon>
        <taxon>Mycena</taxon>
    </lineage>
</organism>
<evidence type="ECO:0008006" key="3">
    <source>
        <dbReference type="Google" id="ProtNLM"/>
    </source>
</evidence>
<evidence type="ECO:0000313" key="1">
    <source>
        <dbReference type="EMBL" id="KAJ7712314.1"/>
    </source>
</evidence>
<name>A0AAD7H5A8_9AGAR</name>
<accession>A0AAD7H5A8</accession>